<evidence type="ECO:0000256" key="1">
    <source>
        <dbReference type="ARBA" id="ARBA00004613"/>
    </source>
</evidence>
<gene>
    <name evidence="11" type="ORF">AAFF_G00439480</name>
</gene>
<dbReference type="SUPFAM" id="SSF54403">
    <property type="entry name" value="Cystatin/monellin"/>
    <property type="match status" value="1"/>
</dbReference>
<dbReference type="PANTHER" id="PTHR15106:SF2">
    <property type="entry name" value="RETINOIC ACID RECEPTOR RESPONDER PROTEIN 2"/>
    <property type="match status" value="1"/>
</dbReference>
<name>A0AAD7S7I5_9TELE</name>
<organism evidence="11 12">
    <name type="scientific">Aldrovandia affinis</name>
    <dbReference type="NCBI Taxonomy" id="143900"/>
    <lineage>
        <taxon>Eukaryota</taxon>
        <taxon>Metazoa</taxon>
        <taxon>Chordata</taxon>
        <taxon>Craniata</taxon>
        <taxon>Vertebrata</taxon>
        <taxon>Euteleostomi</taxon>
        <taxon>Actinopterygii</taxon>
        <taxon>Neopterygii</taxon>
        <taxon>Teleostei</taxon>
        <taxon>Notacanthiformes</taxon>
        <taxon>Halosauridae</taxon>
        <taxon>Aldrovandia</taxon>
    </lineage>
</organism>
<dbReference type="GO" id="GO:0006954">
    <property type="term" value="P:inflammatory response"/>
    <property type="evidence" value="ECO:0007669"/>
    <property type="project" value="UniProtKB-KW"/>
</dbReference>
<dbReference type="GO" id="GO:0006935">
    <property type="term" value="P:chemotaxis"/>
    <property type="evidence" value="ECO:0007669"/>
    <property type="project" value="UniProtKB-KW"/>
</dbReference>
<evidence type="ECO:0000313" key="12">
    <source>
        <dbReference type="Proteomes" id="UP001221898"/>
    </source>
</evidence>
<reference evidence="11" key="1">
    <citation type="journal article" date="2023" name="Science">
        <title>Genome structures resolve the early diversification of teleost fishes.</title>
        <authorList>
            <person name="Parey E."/>
            <person name="Louis A."/>
            <person name="Montfort J."/>
            <person name="Bouchez O."/>
            <person name="Roques C."/>
            <person name="Iampietro C."/>
            <person name="Lluch J."/>
            <person name="Castinel A."/>
            <person name="Donnadieu C."/>
            <person name="Desvignes T."/>
            <person name="Floi Bucao C."/>
            <person name="Jouanno E."/>
            <person name="Wen M."/>
            <person name="Mejri S."/>
            <person name="Dirks R."/>
            <person name="Jansen H."/>
            <person name="Henkel C."/>
            <person name="Chen W.J."/>
            <person name="Zahm M."/>
            <person name="Cabau C."/>
            <person name="Klopp C."/>
            <person name="Thompson A.W."/>
            <person name="Robinson-Rechavi M."/>
            <person name="Braasch I."/>
            <person name="Lecointre G."/>
            <person name="Bobe J."/>
            <person name="Postlethwait J.H."/>
            <person name="Berthelot C."/>
            <person name="Roest Crollius H."/>
            <person name="Guiguen Y."/>
        </authorList>
    </citation>
    <scope>NUCLEOTIDE SEQUENCE</scope>
    <source>
        <strain evidence="11">NC1722</strain>
    </source>
</reference>
<evidence type="ECO:0000256" key="8">
    <source>
        <dbReference type="ARBA" id="ARBA00023198"/>
    </source>
</evidence>
<feature type="signal peptide" evidence="10">
    <location>
        <begin position="1"/>
        <end position="21"/>
    </location>
</feature>
<keyword evidence="3" id="KW-0145">Chemotaxis</keyword>
<comment type="caution">
    <text evidence="11">The sequence shown here is derived from an EMBL/GenBank/DDBJ whole genome shotgun (WGS) entry which is preliminary data.</text>
</comment>
<keyword evidence="7" id="KW-1015">Disulfide bond</keyword>
<dbReference type="GO" id="GO:0050994">
    <property type="term" value="P:regulation of lipid catabolic process"/>
    <property type="evidence" value="ECO:0007669"/>
    <property type="project" value="InterPro"/>
</dbReference>
<sequence length="158" mass="17917">MCRPLLILLLITGALLISTEGQQSYQMLQDILKDTVNQAIEQVNKNVNQHMNFVGFLPESENFYYEFHLRATQCGKTGNNTHREECEFLITRPKINCAVCKEDVQNQPSNRSIHCLPQMQANKAADRRNKSCSKYNVGEGSLLQQREINAAPECLGCL</sequence>
<keyword evidence="12" id="KW-1185">Reference proteome</keyword>
<comment type="subcellular location">
    <subcellularLocation>
        <location evidence="1">Secreted</location>
    </subcellularLocation>
</comment>
<dbReference type="InterPro" id="IPR046350">
    <property type="entry name" value="Cystatin_sf"/>
</dbReference>
<evidence type="ECO:0000256" key="10">
    <source>
        <dbReference type="SAM" id="SignalP"/>
    </source>
</evidence>
<dbReference type="EMBL" id="JAINUG010000098">
    <property type="protein sequence ID" value="KAJ8397399.1"/>
    <property type="molecule type" value="Genomic_DNA"/>
</dbReference>
<keyword evidence="4" id="KW-0964">Secreted</keyword>
<feature type="chain" id="PRO_5041966954" description="Retinoic acid receptor responder protein 2" evidence="10">
    <location>
        <begin position="22"/>
        <end position="158"/>
    </location>
</feature>
<dbReference type="GO" id="GO:0005102">
    <property type="term" value="F:signaling receptor binding"/>
    <property type="evidence" value="ECO:0007669"/>
    <property type="project" value="InterPro"/>
</dbReference>
<evidence type="ECO:0000256" key="7">
    <source>
        <dbReference type="ARBA" id="ARBA00023157"/>
    </source>
</evidence>
<evidence type="ECO:0000256" key="4">
    <source>
        <dbReference type="ARBA" id="ARBA00022525"/>
    </source>
</evidence>
<dbReference type="PANTHER" id="PTHR15106">
    <property type="entry name" value="RETINOIC ACID RECEPTOR RESPONDER PROTEIN 2"/>
    <property type="match status" value="1"/>
</dbReference>
<evidence type="ECO:0000256" key="6">
    <source>
        <dbReference type="ARBA" id="ARBA00022782"/>
    </source>
</evidence>
<evidence type="ECO:0000313" key="11">
    <source>
        <dbReference type="EMBL" id="KAJ8397399.1"/>
    </source>
</evidence>
<dbReference type="Proteomes" id="UP001221898">
    <property type="component" value="Unassembled WGS sequence"/>
</dbReference>
<dbReference type="AlphaFoldDB" id="A0AAD7S7I5"/>
<evidence type="ECO:0000256" key="3">
    <source>
        <dbReference type="ARBA" id="ARBA00022500"/>
    </source>
</evidence>
<keyword evidence="8" id="KW-0395">Inflammatory response</keyword>
<protein>
    <recommendedName>
        <fullName evidence="2">Retinoic acid receptor responder protein 2</fullName>
    </recommendedName>
    <alternativeName>
        <fullName evidence="9">Chemerin</fullName>
    </alternativeName>
</protein>
<keyword evidence="6" id="KW-0221">Differentiation</keyword>
<evidence type="ECO:0000256" key="9">
    <source>
        <dbReference type="ARBA" id="ARBA00032785"/>
    </source>
</evidence>
<dbReference type="GO" id="GO:0005576">
    <property type="term" value="C:extracellular region"/>
    <property type="evidence" value="ECO:0007669"/>
    <property type="project" value="UniProtKB-SubCell"/>
</dbReference>
<dbReference type="InterPro" id="IPR029562">
    <property type="entry name" value="Chemerin"/>
</dbReference>
<dbReference type="GO" id="GO:0030154">
    <property type="term" value="P:cell differentiation"/>
    <property type="evidence" value="ECO:0007669"/>
    <property type="project" value="UniProtKB-KW"/>
</dbReference>
<evidence type="ECO:0000256" key="2">
    <source>
        <dbReference type="ARBA" id="ARBA00018808"/>
    </source>
</evidence>
<proteinExistence type="predicted"/>
<keyword evidence="5 10" id="KW-0732">Signal</keyword>
<evidence type="ECO:0000256" key="5">
    <source>
        <dbReference type="ARBA" id="ARBA00022729"/>
    </source>
</evidence>
<accession>A0AAD7S7I5</accession>